<comment type="catalytic activity">
    <reaction evidence="4">
        <text>L-proline + NADP(+) = (S)-1-pyrroline-5-carboxylate + NADPH + 2 H(+)</text>
        <dbReference type="Rhea" id="RHEA:14109"/>
        <dbReference type="ChEBI" id="CHEBI:15378"/>
        <dbReference type="ChEBI" id="CHEBI:17388"/>
        <dbReference type="ChEBI" id="CHEBI:57783"/>
        <dbReference type="ChEBI" id="CHEBI:58349"/>
        <dbReference type="ChEBI" id="CHEBI:60039"/>
        <dbReference type="EC" id="1.5.1.2"/>
    </reaction>
</comment>
<sequence>MQVILLAGAGRMGSALLRGWIETMGAGYHFVALDPHAGPSLADIGAEPAPGSRFSHASTIRDLPSGLRPQVIVLATKPQSIGDVIADLRDRIDAETVLVSIAAGRSIRSISKAAGTGSPVIRVMPNIGASVARAVSAGFASTGTTSRQKTLVERLFTSVGQMTWLEKEEHLHLVTAVSGSGPAYYFAFCEAMIAAAEAEGLSSETARALAIGTVTSAGQLLACHPDPAHLRATVTSPNGTTAAGLASLLSHGVLEKLSRDTISAAARRSRELSQDPEKRGNCE</sequence>
<dbReference type="InterPro" id="IPR028939">
    <property type="entry name" value="P5C_Rdtase_cat_N"/>
</dbReference>
<comment type="pathway">
    <text evidence="4">Amino-acid biosynthesis; L-proline biosynthesis; L-proline from L-glutamate 5-semialdehyde: step 1/1.</text>
</comment>
<dbReference type="Pfam" id="PF03807">
    <property type="entry name" value="F420_oxidored"/>
    <property type="match status" value="1"/>
</dbReference>
<evidence type="ECO:0000256" key="5">
    <source>
        <dbReference type="NCBIfam" id="TIGR00112"/>
    </source>
</evidence>
<dbReference type="OrthoDB" id="9805754at2"/>
<dbReference type="RefSeq" id="WP_089346161.1">
    <property type="nucleotide sequence ID" value="NZ_CP067131.1"/>
</dbReference>
<evidence type="ECO:0000313" key="9">
    <source>
        <dbReference type="EMBL" id="SNT76881.1"/>
    </source>
</evidence>
<evidence type="ECO:0000256" key="4">
    <source>
        <dbReference type="HAMAP-Rule" id="MF_01925"/>
    </source>
</evidence>
<evidence type="ECO:0000259" key="8">
    <source>
        <dbReference type="Pfam" id="PF14748"/>
    </source>
</evidence>
<dbReference type="Proteomes" id="UP000198307">
    <property type="component" value="Unassembled WGS sequence"/>
</dbReference>
<dbReference type="InterPro" id="IPR029036">
    <property type="entry name" value="P5CR_dimer"/>
</dbReference>
<comment type="catalytic activity">
    <reaction evidence="4">
        <text>L-proline + NAD(+) = (S)-1-pyrroline-5-carboxylate + NADH + 2 H(+)</text>
        <dbReference type="Rhea" id="RHEA:14105"/>
        <dbReference type="ChEBI" id="CHEBI:15378"/>
        <dbReference type="ChEBI" id="CHEBI:17388"/>
        <dbReference type="ChEBI" id="CHEBI:57540"/>
        <dbReference type="ChEBI" id="CHEBI:57945"/>
        <dbReference type="ChEBI" id="CHEBI:60039"/>
        <dbReference type="EC" id="1.5.1.2"/>
    </reaction>
</comment>
<evidence type="ECO:0000313" key="10">
    <source>
        <dbReference type="Proteomes" id="UP000198307"/>
    </source>
</evidence>
<evidence type="ECO:0000259" key="7">
    <source>
        <dbReference type="Pfam" id="PF03807"/>
    </source>
</evidence>
<dbReference type="Pfam" id="PF14748">
    <property type="entry name" value="P5CR_dimer"/>
    <property type="match status" value="1"/>
</dbReference>
<feature type="domain" description="Pyrroline-5-carboxylate reductase dimerisation" evidence="8">
    <location>
        <begin position="168"/>
        <end position="272"/>
    </location>
</feature>
<reference evidence="9 10" key="1">
    <citation type="submission" date="2017-07" db="EMBL/GenBank/DDBJ databases">
        <authorList>
            <person name="Sun Z.S."/>
            <person name="Albrecht U."/>
            <person name="Echele G."/>
            <person name="Lee C.C."/>
        </authorList>
    </citation>
    <scope>NUCLEOTIDE SEQUENCE [LARGE SCALE GENOMIC DNA]</scope>
    <source>
        <strain evidence="9 10">DSM 14827</strain>
    </source>
</reference>
<keyword evidence="10" id="KW-1185">Reference proteome</keyword>
<keyword evidence="4" id="KW-0963">Cytoplasm</keyword>
<evidence type="ECO:0000256" key="2">
    <source>
        <dbReference type="ARBA" id="ARBA00022857"/>
    </source>
</evidence>
<keyword evidence="4" id="KW-0641">Proline biosynthesis</keyword>
<dbReference type="UniPathway" id="UPA00098">
    <property type="reaction ID" value="UER00361"/>
</dbReference>
<dbReference type="NCBIfam" id="TIGR00112">
    <property type="entry name" value="proC"/>
    <property type="match status" value="1"/>
</dbReference>
<gene>
    <name evidence="4" type="primary">proC</name>
    <name evidence="9" type="ORF">SAMN05444959_1349</name>
</gene>
<evidence type="ECO:0000256" key="3">
    <source>
        <dbReference type="ARBA" id="ARBA00023002"/>
    </source>
</evidence>
<dbReference type="InterPro" id="IPR008927">
    <property type="entry name" value="6-PGluconate_DH-like_C_sf"/>
</dbReference>
<dbReference type="GO" id="GO:0055129">
    <property type="term" value="P:L-proline biosynthetic process"/>
    <property type="evidence" value="ECO:0007669"/>
    <property type="project" value="UniProtKB-UniRule"/>
</dbReference>
<organism evidence="9 10">
    <name type="scientific">Paracoccus seriniphilus</name>
    <dbReference type="NCBI Taxonomy" id="184748"/>
    <lineage>
        <taxon>Bacteria</taxon>
        <taxon>Pseudomonadati</taxon>
        <taxon>Pseudomonadota</taxon>
        <taxon>Alphaproteobacteria</taxon>
        <taxon>Rhodobacterales</taxon>
        <taxon>Paracoccaceae</taxon>
        <taxon>Paracoccus</taxon>
    </lineage>
</organism>
<comment type="subcellular location">
    <subcellularLocation>
        <location evidence="4">Cytoplasm</location>
    </subcellularLocation>
</comment>
<keyword evidence="2 4" id="KW-0521">NADP</keyword>
<dbReference type="GO" id="GO:0004735">
    <property type="term" value="F:pyrroline-5-carboxylate reductase activity"/>
    <property type="evidence" value="ECO:0007669"/>
    <property type="project" value="UniProtKB-UniRule"/>
</dbReference>
<dbReference type="PANTHER" id="PTHR11645">
    <property type="entry name" value="PYRROLINE-5-CARBOXYLATE REDUCTASE"/>
    <property type="match status" value="1"/>
</dbReference>
<dbReference type="PANTHER" id="PTHR11645:SF0">
    <property type="entry name" value="PYRROLINE-5-CARBOXYLATE REDUCTASE 3"/>
    <property type="match status" value="1"/>
</dbReference>
<keyword evidence="4" id="KW-0028">Amino-acid biosynthesis</keyword>
<name>A0A239Q2V0_9RHOB</name>
<evidence type="ECO:0000256" key="1">
    <source>
        <dbReference type="ARBA" id="ARBA00005525"/>
    </source>
</evidence>
<dbReference type="GO" id="GO:0005737">
    <property type="term" value="C:cytoplasm"/>
    <property type="evidence" value="ECO:0007669"/>
    <property type="project" value="UniProtKB-SubCell"/>
</dbReference>
<protein>
    <recommendedName>
        <fullName evidence="4 5">Pyrroline-5-carboxylate reductase</fullName>
        <shortName evidence="4">P5C reductase</shortName>
        <shortName evidence="4">P5CR</shortName>
        <ecNumber evidence="4 5">1.5.1.2</ecNumber>
    </recommendedName>
    <alternativeName>
        <fullName evidence="4">PCA reductase</fullName>
    </alternativeName>
</protein>
<dbReference type="SUPFAM" id="SSF48179">
    <property type="entry name" value="6-phosphogluconate dehydrogenase C-terminal domain-like"/>
    <property type="match status" value="1"/>
</dbReference>
<accession>A0A239Q2V0</accession>
<keyword evidence="3 4" id="KW-0560">Oxidoreductase</keyword>
<dbReference type="EC" id="1.5.1.2" evidence="4 5"/>
<dbReference type="Gene3D" id="3.40.50.720">
    <property type="entry name" value="NAD(P)-binding Rossmann-like Domain"/>
    <property type="match status" value="1"/>
</dbReference>
<comment type="function">
    <text evidence="4">Catalyzes the reduction of 1-pyrroline-5-carboxylate (PCA) to L-proline.</text>
</comment>
<feature type="binding site" evidence="6">
    <location>
        <begin position="75"/>
        <end position="78"/>
    </location>
    <ligand>
        <name>NADP(+)</name>
        <dbReference type="ChEBI" id="CHEBI:58349"/>
    </ligand>
</feature>
<dbReference type="HAMAP" id="MF_01925">
    <property type="entry name" value="P5C_reductase"/>
    <property type="match status" value="1"/>
</dbReference>
<dbReference type="Gene3D" id="1.10.3730.10">
    <property type="entry name" value="ProC C-terminal domain-like"/>
    <property type="match status" value="1"/>
</dbReference>
<dbReference type="InterPro" id="IPR000304">
    <property type="entry name" value="Pyrroline-COOH_reductase"/>
</dbReference>
<dbReference type="InterPro" id="IPR036291">
    <property type="entry name" value="NAD(P)-bd_dom_sf"/>
</dbReference>
<dbReference type="EMBL" id="FZQB01000034">
    <property type="protein sequence ID" value="SNT76881.1"/>
    <property type="molecule type" value="Genomic_DNA"/>
</dbReference>
<dbReference type="PIRSF" id="PIRSF000193">
    <property type="entry name" value="Pyrrol-5-carb_rd"/>
    <property type="match status" value="1"/>
</dbReference>
<dbReference type="SUPFAM" id="SSF51735">
    <property type="entry name" value="NAD(P)-binding Rossmann-fold domains"/>
    <property type="match status" value="1"/>
</dbReference>
<dbReference type="AlphaFoldDB" id="A0A239Q2V0"/>
<evidence type="ECO:0000256" key="6">
    <source>
        <dbReference type="PIRSR" id="PIRSR000193-1"/>
    </source>
</evidence>
<proteinExistence type="inferred from homology"/>
<comment type="similarity">
    <text evidence="1 4">Belongs to the pyrroline-5-carboxylate reductase family.</text>
</comment>
<feature type="domain" description="Pyrroline-5-carboxylate reductase catalytic N-terminal" evidence="7">
    <location>
        <begin position="6"/>
        <end position="104"/>
    </location>
</feature>
<dbReference type="FunFam" id="1.10.3730.10:FF:000001">
    <property type="entry name" value="Pyrroline-5-carboxylate reductase"/>
    <property type="match status" value="1"/>
</dbReference>